<gene>
    <name evidence="1" type="ORF">JCM19237_2708</name>
</gene>
<dbReference type="EMBL" id="BBMN01000012">
    <property type="protein sequence ID" value="GAL06611.1"/>
    <property type="molecule type" value="Genomic_DNA"/>
</dbReference>
<organism evidence="1 2">
    <name type="scientific">Photobacterium aphoticum</name>
    <dbReference type="NCBI Taxonomy" id="754436"/>
    <lineage>
        <taxon>Bacteria</taxon>
        <taxon>Pseudomonadati</taxon>
        <taxon>Pseudomonadota</taxon>
        <taxon>Gammaproteobacteria</taxon>
        <taxon>Vibrionales</taxon>
        <taxon>Vibrionaceae</taxon>
        <taxon>Photobacterium</taxon>
    </lineage>
</organism>
<dbReference type="AlphaFoldDB" id="A0A090QUN7"/>
<accession>A0A090QUN7</accession>
<evidence type="ECO:0000313" key="1">
    <source>
        <dbReference type="EMBL" id="GAL06611.1"/>
    </source>
</evidence>
<name>A0A090QUN7_9GAMM</name>
<comment type="caution">
    <text evidence="1">The sequence shown here is derived from an EMBL/GenBank/DDBJ whole genome shotgun (WGS) entry which is preliminary data.</text>
</comment>
<evidence type="ECO:0000313" key="2">
    <source>
        <dbReference type="Proteomes" id="UP000029227"/>
    </source>
</evidence>
<sequence>MASGGETRTVIGHVDCQGGLPMMKVAKMRVLFGIKQGNWYYRRSFSFRIF</sequence>
<dbReference type="Proteomes" id="UP000029227">
    <property type="component" value="Unassembled WGS sequence"/>
</dbReference>
<protein>
    <submittedName>
        <fullName evidence="1">Uncharacterized protein</fullName>
    </submittedName>
</protein>
<reference evidence="1 2" key="1">
    <citation type="journal article" date="2014" name="Genome Announc.">
        <title>Draft Genome Sequences of Two Vibrionaceae Species, Vibrio ponticus C121 and Photobacterium aphoticum C119, Isolated as Coral Reef Microbiota.</title>
        <authorList>
            <person name="Al-saari N."/>
            <person name="Meirelles P.M."/>
            <person name="Mino S."/>
            <person name="Suda W."/>
            <person name="Oshima K."/>
            <person name="Hattori M."/>
            <person name="Ohkuma M."/>
            <person name="Thompson F.L."/>
            <person name="Gomez-Gil B."/>
            <person name="Sawabe T."/>
            <person name="Sawabe T."/>
        </authorList>
    </citation>
    <scope>NUCLEOTIDE SEQUENCE [LARGE SCALE GENOMIC DNA]</scope>
    <source>
        <strain evidence="1 2">JCM 19237</strain>
    </source>
</reference>
<proteinExistence type="predicted"/>
<dbReference type="STRING" id="754436.JCM19237_2708"/>